<evidence type="ECO:0000256" key="6">
    <source>
        <dbReference type="ARBA" id="ARBA00022618"/>
    </source>
</evidence>
<evidence type="ECO:0000259" key="14">
    <source>
        <dbReference type="Pfam" id="PF22766"/>
    </source>
</evidence>
<dbReference type="Pfam" id="PF22766">
    <property type="entry name" value="ZW10_C2"/>
    <property type="match status" value="1"/>
</dbReference>
<dbReference type="InterPro" id="IPR046362">
    <property type="entry name" value="Zw10/DSL1_C_sf"/>
</dbReference>
<evidence type="ECO:0000256" key="8">
    <source>
        <dbReference type="ARBA" id="ARBA00022838"/>
    </source>
</evidence>
<feature type="domain" description="Centromere/kinetochore protein zw10 N-terminal" evidence="11">
    <location>
        <begin position="11"/>
        <end position="99"/>
    </location>
</feature>
<dbReference type="InterPro" id="IPR009361">
    <property type="entry name" value="Zw10_N"/>
</dbReference>
<evidence type="ECO:0000259" key="12">
    <source>
        <dbReference type="Pfam" id="PF20665"/>
    </source>
</evidence>
<sequence>MGLVEEIKAVSQKAEHIKATIYQVIHKEYRDVFPSKTQQDLLRVMRPLLKDIDDLKLKFQNEIITADLASFKHKELLQEYNTIEVVTNLLQVLCKCHKELSLSKNVQSNDFVAAAFHLSIVKSELASFDVKNCEIKIFKALRNEFVNQQTKLCIHLEEAWGNLVSWTFSSNASWDSINGHLKTSLKINLRSNGGNINVADLIKAMQMVQDFKTKIKSFSQKLYTYLFKPLVSFSALVPVCERSVENGYHVLKITKNVLKSTKAIKQAEVFKKIIDVVRFVRESLFSEYNKIKEENEEDPMILIGSFIWKDLSEVLIAEHLATALPNTNSIIDKMDTAYIQDTITFELDLIKEGFILPGSSILTNYVKDINVHFANKMCQDILSEARDLMLIDIHNMIQVSPSCDRAAISISENEQLDKKIKNMLLGLDSIQDEFLSVDVFAFPICYISESVQKLVDFIYAQMVKATESQYSIASKIFYSCRDIFELYVNVVPIYHKESLKLPQLAALHYNNCMYLSHHCITLGHQFRSSLPGHLQSALTTFIDYVPVLRRCGTRCFTEQIRSQQQDLMAALDACNSFVNCVSNGSVETIQRAINQVLHVLTRLSKVWYGVLPITFFKKTLAILFDSVLENIISSVLKLEDISAEEAGQLHSLLGSLLERSSVITQQCSDEFVGIKEHVRCWDKFNMLIQMLEASLQTIVAMWDNGEGELAKCMNDGEVRTLVRALFQNTDRRSQALAKIQQKSEAFLL</sequence>
<dbReference type="Pfam" id="PF20666">
    <property type="entry name" value="ZW10_C"/>
    <property type="match status" value="1"/>
</dbReference>
<dbReference type="Pfam" id="PF06248">
    <property type="entry name" value="Zw10_N"/>
    <property type="match status" value="1"/>
</dbReference>
<dbReference type="Gene3D" id="1.10.357.150">
    <property type="match status" value="1"/>
</dbReference>
<dbReference type="PANTHER" id="PTHR12205">
    <property type="entry name" value="CENTROMERE/KINETOCHORE PROTEIN ZW10"/>
    <property type="match status" value="1"/>
</dbReference>
<evidence type="ECO:0000256" key="10">
    <source>
        <dbReference type="ARBA" id="ARBA00023328"/>
    </source>
</evidence>
<accession>A0ABM4BXU3</accession>
<keyword evidence="15" id="KW-1185">Reference proteome</keyword>
<keyword evidence="8" id="KW-0995">Kinetochore</keyword>
<evidence type="ECO:0000313" key="15">
    <source>
        <dbReference type="Proteomes" id="UP001652625"/>
    </source>
</evidence>
<evidence type="ECO:0000313" key="16">
    <source>
        <dbReference type="RefSeq" id="XP_065654056.1"/>
    </source>
</evidence>
<feature type="domain" description="Centromere/kinetochore protein zw10 C-terminal" evidence="13">
    <location>
        <begin position="440"/>
        <end position="568"/>
    </location>
</feature>
<dbReference type="Proteomes" id="UP001652625">
    <property type="component" value="Chromosome 05"/>
</dbReference>
<dbReference type="RefSeq" id="XP_065654056.1">
    <property type="nucleotide sequence ID" value="XM_065797984.1"/>
</dbReference>
<evidence type="ECO:0000256" key="1">
    <source>
        <dbReference type="ARBA" id="ARBA00004496"/>
    </source>
</evidence>
<dbReference type="InterPro" id="IPR055148">
    <property type="entry name" value="ZW10_C_2"/>
</dbReference>
<comment type="subcellular location">
    <subcellularLocation>
        <location evidence="2">Chromosome</location>
        <location evidence="2">Centromere</location>
        <location evidence="2">Kinetochore</location>
    </subcellularLocation>
    <subcellularLocation>
        <location evidence="1">Cytoplasm</location>
    </subcellularLocation>
</comment>
<evidence type="ECO:0000256" key="2">
    <source>
        <dbReference type="ARBA" id="ARBA00004629"/>
    </source>
</evidence>
<keyword evidence="6" id="KW-0132">Cell division</keyword>
<evidence type="ECO:0000256" key="4">
    <source>
        <dbReference type="ARBA" id="ARBA00022454"/>
    </source>
</evidence>
<dbReference type="InterPro" id="IPR048344">
    <property type="entry name" value="Zw10_middle"/>
</dbReference>
<evidence type="ECO:0000256" key="5">
    <source>
        <dbReference type="ARBA" id="ARBA00022490"/>
    </source>
</evidence>
<protein>
    <submittedName>
        <fullName evidence="16">Centromere/kinetochore protein zw10 homolog isoform X2</fullName>
    </submittedName>
</protein>
<organism evidence="15 16">
    <name type="scientific">Hydra vulgaris</name>
    <name type="common">Hydra</name>
    <name type="synonym">Hydra attenuata</name>
    <dbReference type="NCBI Taxonomy" id="6087"/>
    <lineage>
        <taxon>Eukaryota</taxon>
        <taxon>Metazoa</taxon>
        <taxon>Cnidaria</taxon>
        <taxon>Hydrozoa</taxon>
        <taxon>Hydroidolina</taxon>
        <taxon>Anthoathecata</taxon>
        <taxon>Aplanulata</taxon>
        <taxon>Hydridae</taxon>
        <taxon>Hydra</taxon>
    </lineage>
</organism>
<evidence type="ECO:0000259" key="11">
    <source>
        <dbReference type="Pfam" id="PF06248"/>
    </source>
</evidence>
<dbReference type="InterPro" id="IPR048343">
    <property type="entry name" value="ZW10_C"/>
</dbReference>
<keyword evidence="4" id="KW-0158">Chromosome</keyword>
<feature type="domain" description="Centromere/kinetochore protein zw10 middle" evidence="12">
    <location>
        <begin position="156"/>
        <end position="389"/>
    </location>
</feature>
<keyword evidence="10" id="KW-0137">Centromere</keyword>
<gene>
    <name evidence="16" type="primary">LOC100213469</name>
</gene>
<evidence type="ECO:0000256" key="7">
    <source>
        <dbReference type="ARBA" id="ARBA00022776"/>
    </source>
</evidence>
<comment type="similarity">
    <text evidence="3">Belongs to the ZW10 family.</text>
</comment>
<dbReference type="Pfam" id="PF20665">
    <property type="entry name" value="Zw10_middle"/>
    <property type="match status" value="1"/>
</dbReference>
<name>A0ABM4BXU3_HYDVU</name>
<reference evidence="16" key="1">
    <citation type="submission" date="2025-08" db="UniProtKB">
        <authorList>
            <consortium name="RefSeq"/>
        </authorList>
    </citation>
    <scope>IDENTIFICATION</scope>
</reference>
<keyword evidence="7" id="KW-0498">Mitosis</keyword>
<evidence type="ECO:0000259" key="13">
    <source>
        <dbReference type="Pfam" id="PF20666"/>
    </source>
</evidence>
<proteinExistence type="inferred from homology"/>
<feature type="domain" description="ZW10 C-terminal helical" evidence="14">
    <location>
        <begin position="591"/>
        <end position="739"/>
    </location>
</feature>
<evidence type="ECO:0000256" key="9">
    <source>
        <dbReference type="ARBA" id="ARBA00023306"/>
    </source>
</evidence>
<evidence type="ECO:0000256" key="3">
    <source>
        <dbReference type="ARBA" id="ARBA00006245"/>
    </source>
</evidence>
<keyword evidence="5" id="KW-0963">Cytoplasm</keyword>
<keyword evidence="9" id="KW-0131">Cell cycle</keyword>
<dbReference type="PANTHER" id="PTHR12205:SF0">
    <property type="entry name" value="CENTROMERE_KINETOCHORE PROTEIN ZW10 HOMOLOG"/>
    <property type="match status" value="1"/>
</dbReference>
<dbReference type="GeneID" id="100213469"/>